<proteinExistence type="predicted"/>
<evidence type="ECO:0000259" key="2">
    <source>
        <dbReference type="Pfam" id="PF13239"/>
    </source>
</evidence>
<reference evidence="3" key="1">
    <citation type="submission" date="2022-11" db="EMBL/GenBank/DDBJ databases">
        <title>Lacinutrix neustonica HL-RS19T sp. nov., isolated from the surface microlayer sample of brackish Lake Shihwa.</title>
        <authorList>
            <person name="Choi J.Y."/>
            <person name="Hwang C.Y."/>
        </authorList>
    </citation>
    <scope>NUCLEOTIDE SEQUENCE</scope>
    <source>
        <strain evidence="3">HL-RS19</strain>
    </source>
</reference>
<dbReference type="RefSeq" id="WP_267678334.1">
    <property type="nucleotide sequence ID" value="NZ_CP113088.1"/>
</dbReference>
<dbReference type="EMBL" id="CP113088">
    <property type="protein sequence ID" value="WAC03699.1"/>
    <property type="molecule type" value="Genomic_DNA"/>
</dbReference>
<keyword evidence="4" id="KW-1185">Reference proteome</keyword>
<dbReference type="Pfam" id="PF13239">
    <property type="entry name" value="2TM"/>
    <property type="match status" value="1"/>
</dbReference>
<evidence type="ECO:0000313" key="4">
    <source>
        <dbReference type="Proteomes" id="UP001164705"/>
    </source>
</evidence>
<evidence type="ECO:0000256" key="1">
    <source>
        <dbReference type="SAM" id="Phobius"/>
    </source>
</evidence>
<keyword evidence="1" id="KW-0812">Transmembrane</keyword>
<accession>A0A9E8MZF1</accession>
<sequence length="134" mass="15828">MYFKSYHMFGKKQTKPQIDQEQFELIQNAQRRVKQKKRLYIHFVIFLIGAVFLIVANTLLGIGKDLKIFGLDWFVIAISLWLFFFLYHVFNVFITNKFMGAAWEKAQLDKLVVKQQLRIEKIKANLKQEAPLGS</sequence>
<gene>
    <name evidence="3" type="ORF">N7U66_09800</name>
</gene>
<protein>
    <submittedName>
        <fullName evidence="3">2TM domain-containing protein</fullName>
    </submittedName>
</protein>
<dbReference type="KEGG" id="lnu:N7U66_09800"/>
<name>A0A9E8MZF1_9FLAO</name>
<feature type="transmembrane region" description="Helical" evidence="1">
    <location>
        <begin position="68"/>
        <end position="90"/>
    </location>
</feature>
<feature type="transmembrane region" description="Helical" evidence="1">
    <location>
        <begin position="39"/>
        <end position="62"/>
    </location>
</feature>
<evidence type="ECO:0000313" key="3">
    <source>
        <dbReference type="EMBL" id="WAC03699.1"/>
    </source>
</evidence>
<keyword evidence="1" id="KW-1133">Transmembrane helix</keyword>
<keyword evidence="1" id="KW-0472">Membrane</keyword>
<feature type="domain" description="2TM" evidence="2">
    <location>
        <begin position="27"/>
        <end position="112"/>
    </location>
</feature>
<dbReference type="AlphaFoldDB" id="A0A9E8MZF1"/>
<dbReference type="InterPro" id="IPR025698">
    <property type="entry name" value="2TM_dom"/>
</dbReference>
<dbReference type="Proteomes" id="UP001164705">
    <property type="component" value="Chromosome"/>
</dbReference>
<organism evidence="3 4">
    <name type="scientific">Lacinutrix neustonica</name>
    <dbReference type="NCBI Taxonomy" id="2980107"/>
    <lineage>
        <taxon>Bacteria</taxon>
        <taxon>Pseudomonadati</taxon>
        <taxon>Bacteroidota</taxon>
        <taxon>Flavobacteriia</taxon>
        <taxon>Flavobacteriales</taxon>
        <taxon>Flavobacteriaceae</taxon>
        <taxon>Lacinutrix</taxon>
    </lineage>
</organism>